<evidence type="ECO:0000256" key="5">
    <source>
        <dbReference type="ARBA" id="ARBA00023014"/>
    </source>
</evidence>
<dbReference type="InterPro" id="IPR051452">
    <property type="entry name" value="Diverse_Oxidoreductases"/>
</dbReference>
<evidence type="ECO:0000256" key="4">
    <source>
        <dbReference type="ARBA" id="ARBA00023004"/>
    </source>
</evidence>
<evidence type="ECO:0000256" key="3">
    <source>
        <dbReference type="ARBA" id="ARBA00023002"/>
    </source>
</evidence>
<dbReference type="SUPFAM" id="SSF54292">
    <property type="entry name" value="2Fe-2S ferredoxin-like"/>
    <property type="match status" value="1"/>
</dbReference>
<keyword evidence="8" id="KW-1185">Reference proteome</keyword>
<evidence type="ECO:0000256" key="1">
    <source>
        <dbReference type="ARBA" id="ARBA00022714"/>
    </source>
</evidence>
<dbReference type="AlphaFoldDB" id="A0A7W4VU01"/>
<evidence type="ECO:0000313" key="7">
    <source>
        <dbReference type="EMBL" id="MBB3041766.1"/>
    </source>
</evidence>
<dbReference type="GO" id="GO:0043885">
    <property type="term" value="F:anaerobic carbon-monoxide dehydrogenase activity"/>
    <property type="evidence" value="ECO:0007669"/>
    <property type="project" value="UniProtKB-EC"/>
</dbReference>
<dbReference type="EC" id="1.2.7.4" evidence="7"/>
<dbReference type="PANTHER" id="PTHR44379:SF8">
    <property type="entry name" value="XANTHINE DEHYDROGENASE IRON-SULFUR-BINDING SUBUNIT XDHC-RELATED"/>
    <property type="match status" value="1"/>
</dbReference>
<dbReference type="EMBL" id="JACHWR010000001">
    <property type="protein sequence ID" value="MBB3041766.1"/>
    <property type="molecule type" value="Genomic_DNA"/>
</dbReference>
<dbReference type="InterPro" id="IPR036884">
    <property type="entry name" value="2Fe-2S-bd_dom_sf"/>
</dbReference>
<evidence type="ECO:0000313" key="8">
    <source>
        <dbReference type="Proteomes" id="UP000589626"/>
    </source>
</evidence>
<dbReference type="PROSITE" id="PS51085">
    <property type="entry name" value="2FE2S_FER_2"/>
    <property type="match status" value="1"/>
</dbReference>
<dbReference type="InterPro" id="IPR012675">
    <property type="entry name" value="Beta-grasp_dom_sf"/>
</dbReference>
<keyword evidence="4" id="KW-0408">Iron</keyword>
<keyword evidence="3 7" id="KW-0560">Oxidoreductase</keyword>
<dbReference type="Gene3D" id="1.10.150.120">
    <property type="entry name" value="[2Fe-2S]-binding domain"/>
    <property type="match status" value="1"/>
</dbReference>
<dbReference type="CDD" id="cd00207">
    <property type="entry name" value="fer2"/>
    <property type="match status" value="1"/>
</dbReference>
<evidence type="ECO:0000259" key="6">
    <source>
        <dbReference type="PROSITE" id="PS51085"/>
    </source>
</evidence>
<dbReference type="InterPro" id="IPR036010">
    <property type="entry name" value="2Fe-2S_ferredoxin-like_sf"/>
</dbReference>
<feature type="domain" description="2Fe-2S ferredoxin-type" evidence="6">
    <location>
        <begin position="13"/>
        <end position="88"/>
    </location>
</feature>
<accession>A0A7W4VU01</accession>
<organism evidence="7 8">
    <name type="scientific">Nocardioides soli</name>
    <dbReference type="NCBI Taxonomy" id="1036020"/>
    <lineage>
        <taxon>Bacteria</taxon>
        <taxon>Bacillati</taxon>
        <taxon>Actinomycetota</taxon>
        <taxon>Actinomycetes</taxon>
        <taxon>Propionibacteriales</taxon>
        <taxon>Nocardioidaceae</taxon>
        <taxon>Nocardioides</taxon>
    </lineage>
</organism>
<reference evidence="7 8" key="1">
    <citation type="submission" date="2020-08" db="EMBL/GenBank/DDBJ databases">
        <title>Sequencing the genomes of 1000 actinobacteria strains.</title>
        <authorList>
            <person name="Klenk H.-P."/>
        </authorList>
    </citation>
    <scope>NUCLEOTIDE SEQUENCE [LARGE SCALE GENOMIC DNA]</scope>
    <source>
        <strain evidence="7 8">DSM 105498</strain>
    </source>
</reference>
<dbReference type="RefSeq" id="WP_252274709.1">
    <property type="nucleotide sequence ID" value="NZ_JACHWR010000001.1"/>
</dbReference>
<dbReference type="GO" id="GO:0051537">
    <property type="term" value="F:2 iron, 2 sulfur cluster binding"/>
    <property type="evidence" value="ECO:0007669"/>
    <property type="project" value="UniProtKB-KW"/>
</dbReference>
<dbReference type="InterPro" id="IPR006058">
    <property type="entry name" value="2Fe2S_fd_BS"/>
</dbReference>
<dbReference type="Pfam" id="PF00111">
    <property type="entry name" value="Fer2"/>
    <property type="match status" value="1"/>
</dbReference>
<keyword evidence="5" id="KW-0411">Iron-sulfur</keyword>
<name>A0A7W4VU01_9ACTN</name>
<gene>
    <name evidence="7" type="ORF">FHU40_001567</name>
</gene>
<protein>
    <submittedName>
        <fullName evidence="7">Carbon-monoxide dehydrogenase small subunit</fullName>
        <ecNumber evidence="7">1.2.7.4</ecNumber>
    </submittedName>
</protein>
<keyword evidence="1" id="KW-0001">2Fe-2S</keyword>
<evidence type="ECO:0000256" key="2">
    <source>
        <dbReference type="ARBA" id="ARBA00022723"/>
    </source>
</evidence>
<dbReference type="Gene3D" id="3.10.20.30">
    <property type="match status" value="1"/>
</dbReference>
<dbReference type="Proteomes" id="UP000589626">
    <property type="component" value="Unassembled WGS sequence"/>
</dbReference>
<dbReference type="GO" id="GO:0046872">
    <property type="term" value="F:metal ion binding"/>
    <property type="evidence" value="ECO:0007669"/>
    <property type="project" value="UniProtKB-KW"/>
</dbReference>
<sequence length="171" mass="17588">MSHHQEPSGAPEVGIELDLNGSPRTMIVDPVQSLASAVRAEGLTGTKLGCETGDCGACAVLVDGVPMASCLLPAVRAGGRRVTTVEGLGTATELSPLQAAFMRHNASQCGYCIPGILVAASPLVDRDELTRDDVVSELTGNLCRCTGYESIVDAVLDAHQQVRSGRTGGAA</sequence>
<keyword evidence="2" id="KW-0479">Metal-binding</keyword>
<dbReference type="PANTHER" id="PTHR44379">
    <property type="entry name" value="OXIDOREDUCTASE WITH IRON-SULFUR SUBUNIT"/>
    <property type="match status" value="1"/>
</dbReference>
<dbReference type="Pfam" id="PF01799">
    <property type="entry name" value="Fer2_2"/>
    <property type="match status" value="1"/>
</dbReference>
<comment type="caution">
    <text evidence="7">The sequence shown here is derived from an EMBL/GenBank/DDBJ whole genome shotgun (WGS) entry which is preliminary data.</text>
</comment>
<dbReference type="SUPFAM" id="SSF47741">
    <property type="entry name" value="CO dehydrogenase ISP C-domain like"/>
    <property type="match status" value="1"/>
</dbReference>
<dbReference type="InterPro" id="IPR001041">
    <property type="entry name" value="2Fe-2S_ferredoxin-type"/>
</dbReference>
<dbReference type="PROSITE" id="PS00197">
    <property type="entry name" value="2FE2S_FER_1"/>
    <property type="match status" value="1"/>
</dbReference>
<proteinExistence type="predicted"/>
<dbReference type="InterPro" id="IPR002888">
    <property type="entry name" value="2Fe-2S-bd"/>
</dbReference>